<reference evidence="2" key="1">
    <citation type="journal article" date="2015" name="Genome Announc.">
        <title>Whole-Genome Sequences of 80 Environmental and Clinical Isolates of Burkholderia pseudomallei.</title>
        <authorList>
            <person name="Johnson S.L."/>
            <person name="Baker A.L."/>
            <person name="Chain P.S."/>
            <person name="Currie B.J."/>
            <person name="Daligault H.E."/>
            <person name="Davenport K.W."/>
            <person name="Davis C.B."/>
            <person name="Inglis T.J."/>
            <person name="Kaestli M."/>
            <person name="Koren S."/>
            <person name="Mayo M."/>
            <person name="Merritt A.J."/>
            <person name="Price E.P."/>
            <person name="Sarovich D.S."/>
            <person name="Warner J."/>
            <person name="Rosovitz M.J."/>
        </authorList>
    </citation>
    <scope>NUCLEOTIDE SEQUENCE [LARGE SCALE GENOMIC DNA]</scope>
    <source>
        <strain evidence="2">DSM 2030</strain>
    </source>
</reference>
<organism evidence="1 2">
    <name type="scientific">Thermoanaerobacter kivui</name>
    <name type="common">Acetogenium kivui</name>
    <dbReference type="NCBI Taxonomy" id="2325"/>
    <lineage>
        <taxon>Bacteria</taxon>
        <taxon>Bacillati</taxon>
        <taxon>Bacillota</taxon>
        <taxon>Clostridia</taxon>
        <taxon>Thermoanaerobacterales</taxon>
        <taxon>Thermoanaerobacteraceae</taxon>
        <taxon>Thermoanaerobacter</taxon>
    </lineage>
</organism>
<dbReference type="AlphaFoldDB" id="A0A097ARP3"/>
<accession>A0A097ARP3</accession>
<protein>
    <submittedName>
        <fullName evidence="1">Uncharacterized protein</fullName>
    </submittedName>
</protein>
<dbReference type="EMBL" id="CP009170">
    <property type="protein sequence ID" value="AIS52496.1"/>
    <property type="molecule type" value="Genomic_DNA"/>
</dbReference>
<dbReference type="Proteomes" id="UP000029669">
    <property type="component" value="Chromosome"/>
</dbReference>
<keyword evidence="2" id="KW-1185">Reference proteome</keyword>
<dbReference type="STRING" id="2325.TKV_c13250"/>
<dbReference type="OrthoDB" id="1726899at2"/>
<dbReference type="RefSeq" id="WP_084574205.1">
    <property type="nucleotide sequence ID" value="NZ_CP009170.1"/>
</dbReference>
<evidence type="ECO:0000313" key="1">
    <source>
        <dbReference type="EMBL" id="AIS52496.1"/>
    </source>
</evidence>
<sequence length="60" mass="7180">MIDLNRFIGMDLQEVIEKLPKNAKFDVFVTKPIFEYKGYRLKVIRIIETKDVFKITVARF</sequence>
<proteinExistence type="predicted"/>
<name>A0A097ARP3_THEKI</name>
<evidence type="ECO:0000313" key="2">
    <source>
        <dbReference type="Proteomes" id="UP000029669"/>
    </source>
</evidence>
<gene>
    <name evidence="1" type="ORF">TKV_c13250</name>
</gene>
<dbReference type="KEGG" id="tki:TKV_c13250"/>
<dbReference type="HOGENOM" id="CLU_2921261_0_0_9"/>